<sequence length="140" mass="15819">MGMVVNGYQGYVKLPRKAPINTVMANVSEVHSYRSVCPIEPRHIGSTTVSVCFGLIYLVVIGSYLRVYRMALCRGGLARHIPAPHPPHMRCWLRHWILGVITQVWRVSLRNQTHVTLLPFGKLEPRRTGGGEARKPNRPI</sequence>
<keyword evidence="1" id="KW-1133">Transmembrane helix</keyword>
<gene>
    <name evidence="2" type="ORF">BABINDRAFT_154057</name>
</gene>
<dbReference type="EMBL" id="KV454434">
    <property type="protein sequence ID" value="ODQ78853.1"/>
    <property type="molecule type" value="Genomic_DNA"/>
</dbReference>
<feature type="transmembrane region" description="Helical" evidence="1">
    <location>
        <begin position="44"/>
        <end position="65"/>
    </location>
</feature>
<dbReference type="RefSeq" id="XP_018984181.1">
    <property type="nucleotide sequence ID" value="XM_019127258.1"/>
</dbReference>
<dbReference type="GeneID" id="30145111"/>
<dbReference type="AlphaFoldDB" id="A0A1E3QME0"/>
<keyword evidence="1" id="KW-0812">Transmembrane</keyword>
<dbReference type="Proteomes" id="UP000094336">
    <property type="component" value="Unassembled WGS sequence"/>
</dbReference>
<name>A0A1E3QME0_9ASCO</name>
<evidence type="ECO:0000256" key="1">
    <source>
        <dbReference type="SAM" id="Phobius"/>
    </source>
</evidence>
<proteinExistence type="predicted"/>
<evidence type="ECO:0000313" key="2">
    <source>
        <dbReference type="EMBL" id="ODQ78853.1"/>
    </source>
</evidence>
<accession>A0A1E3QME0</accession>
<evidence type="ECO:0000313" key="3">
    <source>
        <dbReference type="Proteomes" id="UP000094336"/>
    </source>
</evidence>
<keyword evidence="3" id="KW-1185">Reference proteome</keyword>
<reference evidence="3" key="1">
    <citation type="submission" date="2016-05" db="EMBL/GenBank/DDBJ databases">
        <title>Comparative genomics of biotechnologically important yeasts.</title>
        <authorList>
            <consortium name="DOE Joint Genome Institute"/>
            <person name="Riley R."/>
            <person name="Haridas S."/>
            <person name="Wolfe K.H."/>
            <person name="Lopes M.R."/>
            <person name="Hittinger C.T."/>
            <person name="Goker M."/>
            <person name="Salamov A."/>
            <person name="Wisecaver J."/>
            <person name="Long T.M."/>
            <person name="Aerts A.L."/>
            <person name="Barry K."/>
            <person name="Choi C."/>
            <person name="Clum A."/>
            <person name="Coughlan A.Y."/>
            <person name="Deshpande S."/>
            <person name="Douglass A.P."/>
            <person name="Hanson S.J."/>
            <person name="Klenk H.-P."/>
            <person name="Labutti K."/>
            <person name="Lapidus A."/>
            <person name="Lindquist E."/>
            <person name="Lipzen A."/>
            <person name="Meier-Kolthoff J.P."/>
            <person name="Ohm R.A."/>
            <person name="Otillar R.P."/>
            <person name="Pangilinan J."/>
            <person name="Peng Y."/>
            <person name="Rokas A."/>
            <person name="Rosa C.A."/>
            <person name="Scheuner C."/>
            <person name="Sibirny A.A."/>
            <person name="Slot J.C."/>
            <person name="Stielow J.B."/>
            <person name="Sun H."/>
            <person name="Kurtzman C.P."/>
            <person name="Blackwell M."/>
            <person name="Grigoriev I.V."/>
            <person name="Jeffries T.W."/>
        </authorList>
    </citation>
    <scope>NUCLEOTIDE SEQUENCE [LARGE SCALE GENOMIC DNA]</scope>
    <source>
        <strain evidence="3">NRRL Y-12698</strain>
    </source>
</reference>
<organism evidence="2 3">
    <name type="scientific">Babjeviella inositovora NRRL Y-12698</name>
    <dbReference type="NCBI Taxonomy" id="984486"/>
    <lineage>
        <taxon>Eukaryota</taxon>
        <taxon>Fungi</taxon>
        <taxon>Dikarya</taxon>
        <taxon>Ascomycota</taxon>
        <taxon>Saccharomycotina</taxon>
        <taxon>Pichiomycetes</taxon>
        <taxon>Serinales incertae sedis</taxon>
        <taxon>Babjeviella</taxon>
    </lineage>
</organism>
<protein>
    <submittedName>
        <fullName evidence="2">Uncharacterized protein</fullName>
    </submittedName>
</protein>
<keyword evidence="1" id="KW-0472">Membrane</keyword>